<dbReference type="Proteomes" id="UP000799767">
    <property type="component" value="Unassembled WGS sequence"/>
</dbReference>
<dbReference type="InterPro" id="IPR051781">
    <property type="entry name" value="Metallo-dep_Hydrolase"/>
</dbReference>
<dbReference type="GO" id="GO:0016810">
    <property type="term" value="F:hydrolase activity, acting on carbon-nitrogen (but not peptide) bonds"/>
    <property type="evidence" value="ECO:0007669"/>
    <property type="project" value="InterPro"/>
</dbReference>
<dbReference type="GeneID" id="54473941"/>
<dbReference type="OrthoDB" id="5595695at2759"/>
<dbReference type="SUPFAM" id="SSF51338">
    <property type="entry name" value="Composite domain of metallo-dependent hydrolases"/>
    <property type="match status" value="1"/>
</dbReference>
<sequence>MSAFLIKDVRIFDGDNTIEHGSVLVKDGKIAQVSSSPIAFEGPTFSRPGHTLLPGLIDAHIHANGGSPVALPQSLRFGVTTVCDMHNEYHNVEKLRRQVEGGDCADLKTTSFAATIDMGWPVPIVMMHDKSEETLTEVATWPKLVTPEDGRRYVQDRLKENVDYIKLMHESGAIMGTEFNKPSLELQKAIIDEAHKAGLRVVAHSLALSDTLEILGAGVDGMAHTFVDQPPTEELLAAYKRYNAHCNPTLATLASATTEGKELQEKFAHDPRVQHLIGEEERHRLCQCMSFASKFRVEHSFETVRQLKNAGIDIVW</sequence>
<gene>
    <name evidence="2" type="ORF">BDY17DRAFT_293099</name>
</gene>
<name>A0A6A6PZM3_9PEZI</name>
<proteinExistence type="predicted"/>
<evidence type="ECO:0000259" key="1">
    <source>
        <dbReference type="Pfam" id="PF01979"/>
    </source>
</evidence>
<dbReference type="RefSeq" id="XP_033591765.1">
    <property type="nucleotide sequence ID" value="XM_033732939.1"/>
</dbReference>
<accession>A0A6A6PZM3</accession>
<dbReference type="InterPro" id="IPR011059">
    <property type="entry name" value="Metal-dep_hydrolase_composite"/>
</dbReference>
<dbReference type="PANTHER" id="PTHR43135:SF3">
    <property type="entry name" value="ALPHA-D-RIBOSE 1-METHYLPHOSPHONATE 5-TRIPHOSPHATE DIPHOSPHATASE"/>
    <property type="match status" value="1"/>
</dbReference>
<dbReference type="AlphaFoldDB" id="A0A6A6PZM3"/>
<keyword evidence="3" id="KW-1185">Reference proteome</keyword>
<dbReference type="InterPro" id="IPR032466">
    <property type="entry name" value="Metal_Hydrolase"/>
</dbReference>
<dbReference type="Gene3D" id="2.30.40.10">
    <property type="entry name" value="Urease, subunit C, domain 1"/>
    <property type="match status" value="1"/>
</dbReference>
<organism evidence="2 3">
    <name type="scientific">Neohortaea acidophila</name>
    <dbReference type="NCBI Taxonomy" id="245834"/>
    <lineage>
        <taxon>Eukaryota</taxon>
        <taxon>Fungi</taxon>
        <taxon>Dikarya</taxon>
        <taxon>Ascomycota</taxon>
        <taxon>Pezizomycotina</taxon>
        <taxon>Dothideomycetes</taxon>
        <taxon>Dothideomycetidae</taxon>
        <taxon>Mycosphaerellales</taxon>
        <taxon>Teratosphaeriaceae</taxon>
        <taxon>Neohortaea</taxon>
    </lineage>
</organism>
<dbReference type="EMBL" id="MU001633">
    <property type="protein sequence ID" value="KAF2485196.1"/>
    <property type="molecule type" value="Genomic_DNA"/>
</dbReference>
<evidence type="ECO:0000313" key="3">
    <source>
        <dbReference type="Proteomes" id="UP000799767"/>
    </source>
</evidence>
<reference evidence="2" key="1">
    <citation type="journal article" date="2020" name="Stud. Mycol.">
        <title>101 Dothideomycetes genomes: a test case for predicting lifestyles and emergence of pathogens.</title>
        <authorList>
            <person name="Haridas S."/>
            <person name="Albert R."/>
            <person name="Binder M."/>
            <person name="Bloem J."/>
            <person name="Labutti K."/>
            <person name="Salamov A."/>
            <person name="Andreopoulos B."/>
            <person name="Baker S."/>
            <person name="Barry K."/>
            <person name="Bills G."/>
            <person name="Bluhm B."/>
            <person name="Cannon C."/>
            <person name="Castanera R."/>
            <person name="Culley D."/>
            <person name="Daum C."/>
            <person name="Ezra D."/>
            <person name="Gonzalez J."/>
            <person name="Henrissat B."/>
            <person name="Kuo A."/>
            <person name="Liang C."/>
            <person name="Lipzen A."/>
            <person name="Lutzoni F."/>
            <person name="Magnuson J."/>
            <person name="Mondo S."/>
            <person name="Nolan M."/>
            <person name="Ohm R."/>
            <person name="Pangilinan J."/>
            <person name="Park H.-J."/>
            <person name="Ramirez L."/>
            <person name="Alfaro M."/>
            <person name="Sun H."/>
            <person name="Tritt A."/>
            <person name="Yoshinaga Y."/>
            <person name="Zwiers L.-H."/>
            <person name="Turgeon B."/>
            <person name="Goodwin S."/>
            <person name="Spatafora J."/>
            <person name="Crous P."/>
            <person name="Grigoriev I."/>
        </authorList>
    </citation>
    <scope>NUCLEOTIDE SEQUENCE</scope>
    <source>
        <strain evidence="2">CBS 113389</strain>
    </source>
</reference>
<dbReference type="InterPro" id="IPR006680">
    <property type="entry name" value="Amidohydro-rel"/>
</dbReference>
<dbReference type="SUPFAM" id="SSF51556">
    <property type="entry name" value="Metallo-dependent hydrolases"/>
    <property type="match status" value="1"/>
</dbReference>
<dbReference type="Gene3D" id="3.20.20.140">
    <property type="entry name" value="Metal-dependent hydrolases"/>
    <property type="match status" value="1"/>
</dbReference>
<evidence type="ECO:0000313" key="2">
    <source>
        <dbReference type="EMBL" id="KAF2485196.1"/>
    </source>
</evidence>
<dbReference type="Pfam" id="PF01979">
    <property type="entry name" value="Amidohydro_1"/>
    <property type="match status" value="1"/>
</dbReference>
<protein>
    <recommendedName>
        <fullName evidence="1">Amidohydrolase-related domain-containing protein</fullName>
    </recommendedName>
</protein>
<feature type="domain" description="Amidohydrolase-related" evidence="1">
    <location>
        <begin position="51"/>
        <end position="247"/>
    </location>
</feature>
<dbReference type="PANTHER" id="PTHR43135">
    <property type="entry name" value="ALPHA-D-RIBOSE 1-METHYLPHOSPHONATE 5-TRIPHOSPHATE DIPHOSPHATASE"/>
    <property type="match status" value="1"/>
</dbReference>